<dbReference type="Proteomes" id="UP000449710">
    <property type="component" value="Unassembled WGS sequence"/>
</dbReference>
<dbReference type="PRINTS" id="PR01758">
    <property type="entry name" value="CAPSULEPROTB"/>
</dbReference>
<proteinExistence type="predicted"/>
<comment type="caution">
    <text evidence="3">The sequence shown here is derived from an EMBL/GenBank/DDBJ whole genome shotgun (WGS) entry which is preliminary data.</text>
</comment>
<keyword evidence="1" id="KW-1133">Transmembrane helix</keyword>
<dbReference type="EMBL" id="SUMG01000010">
    <property type="protein sequence ID" value="NBG88700.1"/>
    <property type="molecule type" value="Genomic_DNA"/>
</dbReference>
<dbReference type="GO" id="GO:0045227">
    <property type="term" value="P:capsule polysaccharide biosynthetic process"/>
    <property type="evidence" value="ECO:0007669"/>
    <property type="project" value="InterPro"/>
</dbReference>
<evidence type="ECO:0000313" key="4">
    <source>
        <dbReference type="Proteomes" id="UP000449710"/>
    </source>
</evidence>
<evidence type="ECO:0000259" key="2">
    <source>
        <dbReference type="Pfam" id="PF08245"/>
    </source>
</evidence>
<dbReference type="AlphaFoldDB" id="A0AA43XMJ7"/>
<keyword evidence="1" id="KW-0472">Membrane</keyword>
<dbReference type="GO" id="GO:0016881">
    <property type="term" value="F:acid-amino acid ligase activity"/>
    <property type="evidence" value="ECO:0007669"/>
    <property type="project" value="InterPro"/>
</dbReference>
<dbReference type="GO" id="GO:0016020">
    <property type="term" value="C:membrane"/>
    <property type="evidence" value="ECO:0007669"/>
    <property type="project" value="InterPro"/>
</dbReference>
<dbReference type="InterPro" id="IPR036565">
    <property type="entry name" value="Mur-like_cat_sf"/>
</dbReference>
<dbReference type="InterPro" id="IPR008337">
    <property type="entry name" value="Capsule_biosynth_CapB"/>
</dbReference>
<gene>
    <name evidence="3" type="primary">pgsB</name>
    <name evidence="3" type="ORF">ISALK_09320</name>
</gene>
<name>A0AA43XMJ7_9CLOT</name>
<sequence>MNELAYISIFAGLILLFGVWERIRLQRRLKKIPKRILVNGIRGKSTVTRLLMGMLREKEYKVAGKTTGTMPRLFYWDDEEEIEIIRSLQGPNISEQKWVVKEVAKKGAEALVTECMAVNPEYQITFQKRLVQANITVITNIIEDHLDVMGPTLDQVAEAFSETIPQGGYLIMPPNPYEEYFRKKAKKRKTKVLIADPDEVTQKDLDRFSYMMFPENVAIGFVLADLWGIDRTTALKGMVYAPVDPGALIVKNFGSAKEPSYFFNGFAANDATSTKNIWERIQEEYPGLQRKIVIMNCREDRVDRTIQFANEVLPDLSMDQLILTGKTVRPIVEAFEEKRIPAKELINLENKKPEAVVDFLQKIPGNTLVYGIGNIHGGGEEIAHGIDELCVRDKPKEIKDYYSKVRDKNVSEDNRAQRSVTAHVRN</sequence>
<dbReference type="SUPFAM" id="SSF53623">
    <property type="entry name" value="MurD-like peptide ligases, catalytic domain"/>
    <property type="match status" value="1"/>
</dbReference>
<dbReference type="InterPro" id="IPR013221">
    <property type="entry name" value="Mur_ligase_cen"/>
</dbReference>
<dbReference type="Gene3D" id="3.40.1190.10">
    <property type="entry name" value="Mur-like, catalytic domain"/>
    <property type="match status" value="1"/>
</dbReference>
<feature type="transmembrane region" description="Helical" evidence="1">
    <location>
        <begin position="6"/>
        <end position="25"/>
    </location>
</feature>
<dbReference type="InterPro" id="IPR050061">
    <property type="entry name" value="MurCDEF_pg_biosynth"/>
</dbReference>
<dbReference type="PANTHER" id="PTHR43445">
    <property type="entry name" value="UDP-N-ACETYLMURAMATE--L-ALANINE LIGASE-RELATED"/>
    <property type="match status" value="1"/>
</dbReference>
<evidence type="ECO:0000256" key="1">
    <source>
        <dbReference type="SAM" id="Phobius"/>
    </source>
</evidence>
<dbReference type="Pfam" id="PF08245">
    <property type="entry name" value="Mur_ligase_M"/>
    <property type="match status" value="1"/>
</dbReference>
<dbReference type="RefSeq" id="WP_160721571.1">
    <property type="nucleotide sequence ID" value="NZ_SUMG01000010.1"/>
</dbReference>
<keyword evidence="1" id="KW-0812">Transmembrane</keyword>
<dbReference type="NCBIfam" id="TIGR04012">
    <property type="entry name" value="poly_gGlu_PgsB"/>
    <property type="match status" value="1"/>
</dbReference>
<dbReference type="GO" id="GO:0005524">
    <property type="term" value="F:ATP binding"/>
    <property type="evidence" value="ECO:0007669"/>
    <property type="project" value="InterPro"/>
</dbReference>
<organism evidence="3 4">
    <name type="scientific">Isachenkonia alkalipeptolytica</name>
    <dbReference type="NCBI Taxonomy" id="2565777"/>
    <lineage>
        <taxon>Bacteria</taxon>
        <taxon>Bacillati</taxon>
        <taxon>Bacillota</taxon>
        <taxon>Clostridia</taxon>
        <taxon>Eubacteriales</taxon>
        <taxon>Clostridiaceae</taxon>
        <taxon>Isachenkonia</taxon>
    </lineage>
</organism>
<keyword evidence="4" id="KW-1185">Reference proteome</keyword>
<reference evidence="3 4" key="1">
    <citation type="submission" date="2019-04" db="EMBL/GenBank/DDBJ databases">
        <title>Isachenkonia alkalipeptolytica gen. nov. sp. nov. a new anaerobic, alkiliphilic organothrophic bacterium capable to reduce synthesized ferrihydrite isolated from a soda lake.</title>
        <authorList>
            <person name="Toshchakov S.V."/>
            <person name="Zavarzina D.G."/>
            <person name="Zhilina T.N."/>
            <person name="Kostrikina N.A."/>
            <person name="Kublanov I.V."/>
        </authorList>
    </citation>
    <scope>NUCLEOTIDE SEQUENCE [LARGE SCALE GENOMIC DNA]</scope>
    <source>
        <strain evidence="3 4">Z-1701</strain>
    </source>
</reference>
<accession>A0AA43XMJ7</accession>
<dbReference type="PANTHER" id="PTHR43445:SF1">
    <property type="entry name" value="PGA SYNTHASE CAPB"/>
    <property type="match status" value="1"/>
</dbReference>
<evidence type="ECO:0000313" key="3">
    <source>
        <dbReference type="EMBL" id="NBG88700.1"/>
    </source>
</evidence>
<protein>
    <submittedName>
        <fullName evidence="3">Poly-gamma-glutamate synthase PgsB</fullName>
    </submittedName>
</protein>
<feature type="domain" description="Mur ligase central" evidence="2">
    <location>
        <begin position="40"/>
        <end position="194"/>
    </location>
</feature>